<evidence type="ECO:0000313" key="7">
    <source>
        <dbReference type="EMBL" id="HJC62753.1"/>
    </source>
</evidence>
<dbReference type="Gene3D" id="3.40.50.1100">
    <property type="match status" value="2"/>
</dbReference>
<dbReference type="GO" id="GO:1901605">
    <property type="term" value="P:alpha-amino acid metabolic process"/>
    <property type="evidence" value="ECO:0007669"/>
    <property type="project" value="UniProtKB-ARBA"/>
</dbReference>
<comment type="similarity">
    <text evidence="2">Belongs to the ACC deaminase/D-cysteine desulfhydrase family.</text>
</comment>
<reference evidence="7" key="1">
    <citation type="journal article" date="2021" name="PeerJ">
        <title>Extensive microbial diversity within the chicken gut microbiome revealed by metagenomics and culture.</title>
        <authorList>
            <person name="Gilroy R."/>
            <person name="Ravi A."/>
            <person name="Getino M."/>
            <person name="Pursley I."/>
            <person name="Horton D.L."/>
            <person name="Alikhan N.F."/>
            <person name="Baker D."/>
            <person name="Gharbi K."/>
            <person name="Hall N."/>
            <person name="Watson M."/>
            <person name="Adriaenssens E.M."/>
            <person name="Foster-Nyarko E."/>
            <person name="Jarju S."/>
            <person name="Secka A."/>
            <person name="Antonio M."/>
            <person name="Oren A."/>
            <person name="Chaudhuri R.R."/>
            <person name="La Ragione R."/>
            <person name="Hildebrand F."/>
            <person name="Pallen M.J."/>
        </authorList>
    </citation>
    <scope>NUCLEOTIDE SEQUENCE</scope>
    <source>
        <strain evidence="7">ChiBcec2-3848</strain>
    </source>
</reference>
<dbReference type="PANTHER" id="PTHR43780:SF2">
    <property type="entry name" value="1-AMINOCYCLOPROPANE-1-CARBOXYLATE DEAMINASE-RELATED"/>
    <property type="match status" value="1"/>
</dbReference>
<dbReference type="EMBL" id="DWVZ01000049">
    <property type="protein sequence ID" value="HJC62753.1"/>
    <property type="molecule type" value="Genomic_DNA"/>
</dbReference>
<reference evidence="7" key="2">
    <citation type="submission" date="2021-04" db="EMBL/GenBank/DDBJ databases">
        <authorList>
            <person name="Gilroy R."/>
        </authorList>
    </citation>
    <scope>NUCLEOTIDE SEQUENCE</scope>
    <source>
        <strain evidence="7">ChiBcec2-3848</strain>
    </source>
</reference>
<dbReference type="PANTHER" id="PTHR43780">
    <property type="entry name" value="1-AMINOCYCLOPROPANE-1-CARBOXYLATE DEAMINASE-RELATED"/>
    <property type="match status" value="1"/>
</dbReference>
<keyword evidence="3 5" id="KW-0663">Pyridoxal phosphate</keyword>
<dbReference type="InterPro" id="IPR027278">
    <property type="entry name" value="ACCD_DCysDesulf"/>
</dbReference>
<evidence type="ECO:0000313" key="8">
    <source>
        <dbReference type="Proteomes" id="UP000823886"/>
    </source>
</evidence>
<protein>
    <submittedName>
        <fullName evidence="7">Pyridoxal-phosphate dependent enzyme</fullName>
    </submittedName>
</protein>
<evidence type="ECO:0000256" key="2">
    <source>
        <dbReference type="ARBA" id="ARBA00008639"/>
    </source>
</evidence>
<evidence type="ECO:0000259" key="6">
    <source>
        <dbReference type="Pfam" id="PF00291"/>
    </source>
</evidence>
<gene>
    <name evidence="7" type="ORF">H9753_03920</name>
</gene>
<dbReference type="GO" id="GO:0019148">
    <property type="term" value="F:D-cysteine desulfhydrase activity"/>
    <property type="evidence" value="ECO:0007669"/>
    <property type="project" value="TreeGrafter"/>
</dbReference>
<feature type="active site" description="Nucleophile" evidence="4">
    <location>
        <position position="81"/>
    </location>
</feature>
<dbReference type="InterPro" id="IPR036052">
    <property type="entry name" value="TrpB-like_PALP_sf"/>
</dbReference>
<name>A0A9D2PM04_9FIRM</name>
<organism evidence="7 8">
    <name type="scientific">Candidatus Blautia merdavium</name>
    <dbReference type="NCBI Taxonomy" id="2838494"/>
    <lineage>
        <taxon>Bacteria</taxon>
        <taxon>Bacillati</taxon>
        <taxon>Bacillota</taxon>
        <taxon>Clostridia</taxon>
        <taxon>Lachnospirales</taxon>
        <taxon>Lachnospiraceae</taxon>
        <taxon>Blautia</taxon>
    </lineage>
</organism>
<evidence type="ECO:0000256" key="4">
    <source>
        <dbReference type="PIRSR" id="PIRSR006278-1"/>
    </source>
</evidence>
<dbReference type="InterPro" id="IPR001926">
    <property type="entry name" value="TrpB-like_PALP"/>
</dbReference>
<dbReference type="PIRSF" id="PIRSF006278">
    <property type="entry name" value="ACCD_DCysDesulf"/>
    <property type="match status" value="1"/>
</dbReference>
<dbReference type="Proteomes" id="UP000823886">
    <property type="component" value="Unassembled WGS sequence"/>
</dbReference>
<evidence type="ECO:0000256" key="3">
    <source>
        <dbReference type="ARBA" id="ARBA00022898"/>
    </source>
</evidence>
<evidence type="ECO:0000256" key="5">
    <source>
        <dbReference type="PIRSR" id="PIRSR006278-2"/>
    </source>
</evidence>
<feature type="domain" description="Tryptophan synthase beta chain-like PALP" evidence="6">
    <location>
        <begin position="17"/>
        <end position="319"/>
    </location>
</feature>
<sequence>MDTIEQFLDQVPRAALLPGPTPLHRLSGAEEKLGYEGIYIKRDDMTGIGPGGNKVRSLEYLLGEARAQHCDRILTAGPVQSNLCTLTAAACAKLGLHCDLVHNGEEPKKKQGNLLLNHLLGVPSHFIGEKTSEERSRYTEELAQKYQREGHTPYVVRNGATTGRGALGYVAAVREMKNQCQQMGIPSMTIFAPGGNGGVAAGLIYGNETMGNPFDLVIVSVEDDRETLAAHIQSVIEELTQITGIPISRSPEEAAQITDRFRGEGWGVNTKESAEEIYEFARSEGIFIENVYNSKAAVGMKTWIREGRTKGPVCYLHTGGFGSLFAQYEE</sequence>
<dbReference type="AlphaFoldDB" id="A0A9D2PM04"/>
<accession>A0A9D2PM04</accession>
<dbReference type="Pfam" id="PF00291">
    <property type="entry name" value="PALP"/>
    <property type="match status" value="1"/>
</dbReference>
<comment type="caution">
    <text evidence="7">The sequence shown here is derived from an EMBL/GenBank/DDBJ whole genome shotgun (WGS) entry which is preliminary data.</text>
</comment>
<feature type="modified residue" description="N6-(pyridoxal phosphate)lysine" evidence="5">
    <location>
        <position position="54"/>
    </location>
</feature>
<proteinExistence type="inferred from homology"/>
<comment type="cofactor">
    <cofactor evidence="1">
        <name>pyridoxal 5'-phosphate</name>
        <dbReference type="ChEBI" id="CHEBI:597326"/>
    </cofactor>
</comment>
<evidence type="ECO:0000256" key="1">
    <source>
        <dbReference type="ARBA" id="ARBA00001933"/>
    </source>
</evidence>
<dbReference type="SUPFAM" id="SSF53686">
    <property type="entry name" value="Tryptophan synthase beta subunit-like PLP-dependent enzymes"/>
    <property type="match status" value="1"/>
</dbReference>